<keyword evidence="1" id="KW-0175">Coiled coil</keyword>
<feature type="region of interest" description="Disordered" evidence="2">
    <location>
        <begin position="408"/>
        <end position="453"/>
    </location>
</feature>
<sequence length="991" mass="108972">MKLVLAASALRDKLVFRTCTRVSCLGGAPPDLPRHPSHPSFLPCRLLHRVAGHLKVPGKEKHREEGRLRLYCSSPWLLCPLCAYPAWYWRLYSAGRGGRGANTHAAARMTERGAGGEQESHTDYYGSLECLPLAPLRKKPPPYASRRQQEARRGSYLKGILSSSTGDLTQAGNKTRVVNKSPGKDARGRTKDRGDSGLPPVCGEERGASGDVSSASGDATHVLSQHRCQGSVLYGSEGRKCSDDTDYHISKPVREEYTRKYSNGGTEQHLKNTENSRDWHAIENKATEKHRHLDHKMQRERERAEEQNIEKKAKKVDVNGRNCALSVDKVDVDGRSGPSLVEKVDYRKVSVYAEEKPHSTTSSPTSLSSPLSSVTYSPKDNEEGAKVAAITDEEAGVFVATPIFLEGGSSSSSASPSPSPSPPPLLLQGSDVSRNKLDSTDTKGREEEEEGKAALSTLRREILHLTRLKEEIEQNLLRSQSVLKKEVTGLRQEHGALAATVEERERQLHSQQAEIQDLKGTIKQLQALVFTSDTETRLQRQASDLQELLREEKRHHLEETTQLRREVKLLSSQLREKDHQLEKYRSSPSLASWSGDGVMGRPTKEWKTSLPDVRGGKEVLALGAPVAERRKSFSGVSDSSGDGPASWAGSLEHSTARSSDDVFEASYIAPVRSYTSAESCRISERPQVAPGRSNISVKSSRISEQPPTDASMSKHTPVGSDMIVRSSRKSERSPTGPSRSHLLSLRDTMPGDTQSGDEQGRGLVKTTLYVELHDYSKSGAVKEVPRGSHRSGSDDSPSSETPGHIKTRGHTEEGQRGKYLSRGGLEEDQREKYRSDDNRPFSKIPASVKTRGGSEMRPSDRTRADVHNKFPTKTQPVVTKPSQPSTVSLRPSRPSASPPSPPQVTREAGGNLTSPARQEPPISRVSGAQDSRPKQKALEDTSEGLGSSWQDPRGSRGVVDVRTSWMYKPVTGEATGRGEEEEEEEEEHQEE</sequence>
<feature type="region of interest" description="Disordered" evidence="2">
    <location>
        <begin position="354"/>
        <end position="379"/>
    </location>
</feature>
<feature type="coiled-coil region" evidence="1">
    <location>
        <begin position="501"/>
        <end position="555"/>
    </location>
</feature>
<gene>
    <name evidence="3" type="ORF">O3P69_009815</name>
</gene>
<dbReference type="EMBL" id="JARAKH010000048">
    <property type="protein sequence ID" value="KAK8376425.1"/>
    <property type="molecule type" value="Genomic_DNA"/>
</dbReference>
<evidence type="ECO:0000313" key="3">
    <source>
        <dbReference type="EMBL" id="KAK8376425.1"/>
    </source>
</evidence>
<feature type="region of interest" description="Disordered" evidence="2">
    <location>
        <begin position="676"/>
        <end position="762"/>
    </location>
</feature>
<feature type="compositionally biased region" description="Basic and acidic residues" evidence="2">
    <location>
        <begin position="433"/>
        <end position="446"/>
    </location>
</feature>
<organism evidence="3 4">
    <name type="scientific">Scylla paramamosain</name>
    <name type="common">Mud crab</name>
    <dbReference type="NCBI Taxonomy" id="85552"/>
    <lineage>
        <taxon>Eukaryota</taxon>
        <taxon>Metazoa</taxon>
        <taxon>Ecdysozoa</taxon>
        <taxon>Arthropoda</taxon>
        <taxon>Crustacea</taxon>
        <taxon>Multicrustacea</taxon>
        <taxon>Malacostraca</taxon>
        <taxon>Eumalacostraca</taxon>
        <taxon>Eucarida</taxon>
        <taxon>Decapoda</taxon>
        <taxon>Pleocyemata</taxon>
        <taxon>Brachyura</taxon>
        <taxon>Eubrachyura</taxon>
        <taxon>Portunoidea</taxon>
        <taxon>Portunidae</taxon>
        <taxon>Portuninae</taxon>
        <taxon>Scylla</taxon>
    </lineage>
</organism>
<feature type="compositionally biased region" description="Low complexity" evidence="2">
    <location>
        <begin position="359"/>
        <end position="378"/>
    </location>
</feature>
<reference evidence="3 4" key="1">
    <citation type="submission" date="2023-03" db="EMBL/GenBank/DDBJ databases">
        <title>High-quality genome of Scylla paramamosain provides insights in environmental adaptation.</title>
        <authorList>
            <person name="Zhang L."/>
        </authorList>
    </citation>
    <scope>NUCLEOTIDE SEQUENCE [LARGE SCALE GENOMIC DNA]</scope>
    <source>
        <strain evidence="3">LZ_2023a</strain>
        <tissue evidence="3">Muscle</tissue>
    </source>
</reference>
<feature type="compositionally biased region" description="Polar residues" evidence="2">
    <location>
        <begin position="871"/>
        <end position="887"/>
    </location>
</feature>
<dbReference type="Proteomes" id="UP001487740">
    <property type="component" value="Unassembled WGS sequence"/>
</dbReference>
<accession>A0AAW0SNS3</accession>
<feature type="region of interest" description="Disordered" evidence="2">
    <location>
        <begin position="162"/>
        <end position="217"/>
    </location>
</feature>
<feature type="compositionally biased region" description="Basic and acidic residues" evidence="2">
    <location>
        <begin position="852"/>
        <end position="868"/>
    </location>
</feature>
<evidence type="ECO:0000313" key="4">
    <source>
        <dbReference type="Proteomes" id="UP001487740"/>
    </source>
</evidence>
<comment type="caution">
    <text evidence="3">The sequence shown here is derived from an EMBL/GenBank/DDBJ whole genome shotgun (WGS) entry which is preliminary data.</text>
</comment>
<dbReference type="AlphaFoldDB" id="A0AAW0SNS3"/>
<feature type="compositionally biased region" description="Basic and acidic residues" evidence="2">
    <location>
        <begin position="824"/>
        <end position="840"/>
    </location>
</feature>
<feature type="compositionally biased region" description="Low complexity" evidence="2">
    <location>
        <begin position="633"/>
        <end position="646"/>
    </location>
</feature>
<evidence type="ECO:0000256" key="1">
    <source>
        <dbReference type="SAM" id="Coils"/>
    </source>
</evidence>
<evidence type="ECO:0000256" key="2">
    <source>
        <dbReference type="SAM" id="MobiDB-lite"/>
    </source>
</evidence>
<feature type="compositionally biased region" description="Basic and acidic residues" evidence="2">
    <location>
        <begin position="182"/>
        <end position="195"/>
    </location>
</feature>
<feature type="region of interest" description="Disordered" evidence="2">
    <location>
        <begin position="631"/>
        <end position="655"/>
    </location>
</feature>
<feature type="compositionally biased region" description="Polar residues" evidence="2">
    <location>
        <begin position="693"/>
        <end position="714"/>
    </location>
</feature>
<protein>
    <submittedName>
        <fullName evidence="3">Uncharacterized protein</fullName>
    </submittedName>
</protein>
<feature type="compositionally biased region" description="Acidic residues" evidence="2">
    <location>
        <begin position="979"/>
        <end position="991"/>
    </location>
</feature>
<keyword evidence="4" id="KW-1185">Reference proteome</keyword>
<name>A0AAW0SNS3_SCYPA</name>
<feature type="compositionally biased region" description="Polar residues" evidence="2">
    <location>
        <begin position="162"/>
        <end position="178"/>
    </location>
</feature>
<feature type="region of interest" description="Disordered" evidence="2">
    <location>
        <begin position="779"/>
        <end position="991"/>
    </location>
</feature>
<proteinExistence type="predicted"/>